<evidence type="ECO:0000313" key="2">
    <source>
        <dbReference type="Proteomes" id="UP001149165"/>
    </source>
</evidence>
<keyword evidence="2" id="KW-1185">Reference proteome</keyword>
<accession>A0A9W9FHY1</accession>
<protein>
    <submittedName>
        <fullName evidence="1">Uncharacterized protein</fullName>
    </submittedName>
</protein>
<reference evidence="1" key="2">
    <citation type="journal article" date="2023" name="IMA Fungus">
        <title>Comparative genomic study of the Penicillium genus elucidates a diverse pangenome and 15 lateral gene transfer events.</title>
        <authorList>
            <person name="Petersen C."/>
            <person name="Sorensen T."/>
            <person name="Nielsen M.R."/>
            <person name="Sondergaard T.E."/>
            <person name="Sorensen J.L."/>
            <person name="Fitzpatrick D.A."/>
            <person name="Frisvad J.C."/>
            <person name="Nielsen K.L."/>
        </authorList>
    </citation>
    <scope>NUCLEOTIDE SEQUENCE</scope>
    <source>
        <strain evidence="1">IBT 30069</strain>
    </source>
</reference>
<comment type="caution">
    <text evidence="1">The sequence shown here is derived from an EMBL/GenBank/DDBJ whole genome shotgun (WGS) entry which is preliminary data.</text>
</comment>
<dbReference type="AlphaFoldDB" id="A0A9W9FHY1"/>
<gene>
    <name evidence="1" type="ORF">N7456_006602</name>
</gene>
<dbReference type="OrthoDB" id="10279944at2759"/>
<sequence>MTHYRQELELSSAETLPRPTPGIPLLAFRSTNHHAVANIDRTGAETSRVRHGGLGVLREKNAKVVRYMAMFGWYI</sequence>
<proteinExistence type="predicted"/>
<reference evidence="1" key="1">
    <citation type="submission" date="2022-11" db="EMBL/GenBank/DDBJ databases">
        <authorList>
            <person name="Petersen C."/>
        </authorList>
    </citation>
    <scope>NUCLEOTIDE SEQUENCE</scope>
    <source>
        <strain evidence="1">IBT 30069</strain>
    </source>
</reference>
<dbReference type="Proteomes" id="UP001149165">
    <property type="component" value="Unassembled WGS sequence"/>
</dbReference>
<dbReference type="EMBL" id="JAPQKH010000004">
    <property type="protein sequence ID" value="KAJ5100550.1"/>
    <property type="molecule type" value="Genomic_DNA"/>
</dbReference>
<name>A0A9W9FHY1_9EURO</name>
<evidence type="ECO:0000313" key="1">
    <source>
        <dbReference type="EMBL" id="KAJ5100550.1"/>
    </source>
</evidence>
<organism evidence="1 2">
    <name type="scientific">Penicillium angulare</name>
    <dbReference type="NCBI Taxonomy" id="116970"/>
    <lineage>
        <taxon>Eukaryota</taxon>
        <taxon>Fungi</taxon>
        <taxon>Dikarya</taxon>
        <taxon>Ascomycota</taxon>
        <taxon>Pezizomycotina</taxon>
        <taxon>Eurotiomycetes</taxon>
        <taxon>Eurotiomycetidae</taxon>
        <taxon>Eurotiales</taxon>
        <taxon>Aspergillaceae</taxon>
        <taxon>Penicillium</taxon>
    </lineage>
</organism>